<keyword evidence="4" id="KW-0378">Hydrolase</keyword>
<dbReference type="STRING" id="35608.A0A2U1PA08"/>
<dbReference type="Proteomes" id="UP000245207">
    <property type="component" value="Unassembled WGS sequence"/>
</dbReference>
<name>A0A2U1PA08_ARTAN</name>
<dbReference type="Pfam" id="PF01694">
    <property type="entry name" value="Rhomboid"/>
    <property type="match status" value="1"/>
</dbReference>
<dbReference type="PANTHER" id="PTHR43731">
    <property type="entry name" value="RHOMBOID PROTEASE"/>
    <property type="match status" value="1"/>
</dbReference>
<keyword evidence="3 7" id="KW-0812">Transmembrane</keyword>
<comment type="subcellular location">
    <subcellularLocation>
        <location evidence="1">Membrane</location>
        <topology evidence="1">Multi-pass membrane protein</topology>
    </subcellularLocation>
</comment>
<comment type="caution">
    <text evidence="9">The sequence shown here is derived from an EMBL/GenBank/DDBJ whole genome shotgun (WGS) entry which is preliminary data.</text>
</comment>
<dbReference type="InterPro" id="IPR035952">
    <property type="entry name" value="Rhomboid-like_sf"/>
</dbReference>
<evidence type="ECO:0000313" key="10">
    <source>
        <dbReference type="Proteomes" id="UP000245207"/>
    </source>
</evidence>
<comment type="similarity">
    <text evidence="2">Belongs to the peptidase S54 family.</text>
</comment>
<feature type="transmembrane region" description="Helical" evidence="7">
    <location>
        <begin position="108"/>
        <end position="131"/>
    </location>
</feature>
<evidence type="ECO:0000256" key="4">
    <source>
        <dbReference type="ARBA" id="ARBA00022801"/>
    </source>
</evidence>
<evidence type="ECO:0000256" key="6">
    <source>
        <dbReference type="ARBA" id="ARBA00023136"/>
    </source>
</evidence>
<dbReference type="AlphaFoldDB" id="A0A2U1PA08"/>
<evidence type="ECO:0000256" key="1">
    <source>
        <dbReference type="ARBA" id="ARBA00004141"/>
    </source>
</evidence>
<gene>
    <name evidence="9" type="ORF">CTI12_AA086600</name>
</gene>
<feature type="transmembrane region" description="Helical" evidence="7">
    <location>
        <begin position="190"/>
        <end position="212"/>
    </location>
</feature>
<feature type="transmembrane region" description="Helical" evidence="7">
    <location>
        <begin position="262"/>
        <end position="279"/>
    </location>
</feature>
<sequence length="310" mass="35183">MYKLVSLRRILQNPRKIVLDSLGSKPLPQRRATLHGHHCYHTSPLTLLQPPTNNLVKIQLPIRRLLHNAYLKPKLSSNIHGQFGFQCRSYSTFYPPLRYRRSHNRMSLANHGMLIGLFATNVAVFLLWRVADIKFMCNNFLLQLDKFKSGRFHTMITSAFSHIQGYHLFLNMLTLCLFGKTIGEKFGSAYLLKLYLAGAFAGSAFFLVHTYFLALSSKNKGSNKHNPSKFCGLGASAAVKPIMLLHVILYSRQKMHNKLRRAILMGMCIFGTDVIMIASRKHKDLTHVSAHMGGSVVAAIAWSRIKRGRF</sequence>
<dbReference type="Gene3D" id="1.20.1540.10">
    <property type="entry name" value="Rhomboid-like"/>
    <property type="match status" value="1"/>
</dbReference>
<dbReference type="PANTHER" id="PTHR43731:SF14">
    <property type="entry name" value="PRESENILIN-ASSOCIATED RHOMBOID-LIKE PROTEIN, MITOCHONDRIAL"/>
    <property type="match status" value="1"/>
</dbReference>
<evidence type="ECO:0000259" key="8">
    <source>
        <dbReference type="Pfam" id="PF01694"/>
    </source>
</evidence>
<evidence type="ECO:0000256" key="7">
    <source>
        <dbReference type="SAM" id="Phobius"/>
    </source>
</evidence>
<organism evidence="9 10">
    <name type="scientific">Artemisia annua</name>
    <name type="common">Sweet wormwood</name>
    <dbReference type="NCBI Taxonomy" id="35608"/>
    <lineage>
        <taxon>Eukaryota</taxon>
        <taxon>Viridiplantae</taxon>
        <taxon>Streptophyta</taxon>
        <taxon>Embryophyta</taxon>
        <taxon>Tracheophyta</taxon>
        <taxon>Spermatophyta</taxon>
        <taxon>Magnoliopsida</taxon>
        <taxon>eudicotyledons</taxon>
        <taxon>Gunneridae</taxon>
        <taxon>Pentapetalae</taxon>
        <taxon>asterids</taxon>
        <taxon>campanulids</taxon>
        <taxon>Asterales</taxon>
        <taxon>Asteraceae</taxon>
        <taxon>Asteroideae</taxon>
        <taxon>Anthemideae</taxon>
        <taxon>Artemisiinae</taxon>
        <taxon>Artemisia</taxon>
    </lineage>
</organism>
<dbReference type="EMBL" id="PKPP01001456">
    <property type="protein sequence ID" value="PWA82586.1"/>
    <property type="molecule type" value="Genomic_DNA"/>
</dbReference>
<dbReference type="InterPro" id="IPR022764">
    <property type="entry name" value="Peptidase_S54_rhomboid_dom"/>
</dbReference>
<accession>A0A2U1PA08</accession>
<dbReference type="GO" id="GO:0016020">
    <property type="term" value="C:membrane"/>
    <property type="evidence" value="ECO:0007669"/>
    <property type="project" value="UniProtKB-SubCell"/>
</dbReference>
<feature type="domain" description="Peptidase S54 rhomboid" evidence="8">
    <location>
        <begin position="150"/>
        <end position="300"/>
    </location>
</feature>
<keyword evidence="6 7" id="KW-0472">Membrane</keyword>
<proteinExistence type="inferred from homology"/>
<dbReference type="SUPFAM" id="SSF144091">
    <property type="entry name" value="Rhomboid-like"/>
    <property type="match status" value="1"/>
</dbReference>
<protein>
    <submittedName>
        <fullName evidence="9">Rhomboid protein</fullName>
    </submittedName>
</protein>
<reference evidence="9 10" key="1">
    <citation type="journal article" date="2018" name="Mol. Plant">
        <title>The genome of Artemisia annua provides insight into the evolution of Asteraceae family and artemisinin biosynthesis.</title>
        <authorList>
            <person name="Shen Q."/>
            <person name="Zhang L."/>
            <person name="Liao Z."/>
            <person name="Wang S."/>
            <person name="Yan T."/>
            <person name="Shi P."/>
            <person name="Liu M."/>
            <person name="Fu X."/>
            <person name="Pan Q."/>
            <person name="Wang Y."/>
            <person name="Lv Z."/>
            <person name="Lu X."/>
            <person name="Zhang F."/>
            <person name="Jiang W."/>
            <person name="Ma Y."/>
            <person name="Chen M."/>
            <person name="Hao X."/>
            <person name="Li L."/>
            <person name="Tang Y."/>
            <person name="Lv G."/>
            <person name="Zhou Y."/>
            <person name="Sun X."/>
            <person name="Brodelius P.E."/>
            <person name="Rose J.K.C."/>
            <person name="Tang K."/>
        </authorList>
    </citation>
    <scope>NUCLEOTIDE SEQUENCE [LARGE SCALE GENOMIC DNA]</scope>
    <source>
        <strain evidence="10">cv. Huhao1</strain>
        <tissue evidence="9">Leaf</tissue>
    </source>
</reference>
<evidence type="ECO:0000256" key="3">
    <source>
        <dbReference type="ARBA" id="ARBA00022692"/>
    </source>
</evidence>
<feature type="transmembrane region" description="Helical" evidence="7">
    <location>
        <begin position="151"/>
        <end position="178"/>
    </location>
</feature>
<evidence type="ECO:0000256" key="2">
    <source>
        <dbReference type="ARBA" id="ARBA00009045"/>
    </source>
</evidence>
<keyword evidence="10" id="KW-1185">Reference proteome</keyword>
<dbReference type="OrthoDB" id="418595at2759"/>
<feature type="transmembrane region" description="Helical" evidence="7">
    <location>
        <begin position="232"/>
        <end position="250"/>
    </location>
</feature>
<evidence type="ECO:0000313" key="9">
    <source>
        <dbReference type="EMBL" id="PWA82586.1"/>
    </source>
</evidence>
<dbReference type="InterPro" id="IPR050925">
    <property type="entry name" value="Rhomboid_protease_S54"/>
</dbReference>
<dbReference type="GO" id="GO:0004252">
    <property type="term" value="F:serine-type endopeptidase activity"/>
    <property type="evidence" value="ECO:0007669"/>
    <property type="project" value="InterPro"/>
</dbReference>
<evidence type="ECO:0000256" key="5">
    <source>
        <dbReference type="ARBA" id="ARBA00022989"/>
    </source>
</evidence>
<keyword evidence="5 7" id="KW-1133">Transmembrane helix</keyword>